<protein>
    <submittedName>
        <fullName evidence="8">Nitroreductase</fullName>
    </submittedName>
</protein>
<dbReference type="PANTHER" id="PTHR43673:SF2">
    <property type="entry name" value="NITROREDUCTASE"/>
    <property type="match status" value="1"/>
</dbReference>
<feature type="domain" description="Nitroreductase" evidence="7">
    <location>
        <begin position="13"/>
        <end position="200"/>
    </location>
</feature>
<evidence type="ECO:0000259" key="7">
    <source>
        <dbReference type="Pfam" id="PF00881"/>
    </source>
</evidence>
<dbReference type="EMBL" id="CP118101">
    <property type="protein sequence ID" value="WDH83721.1"/>
    <property type="molecule type" value="Genomic_DNA"/>
</dbReference>
<dbReference type="Proteomes" id="UP001220962">
    <property type="component" value="Chromosome"/>
</dbReference>
<keyword evidence="4" id="KW-0288">FMN</keyword>
<evidence type="ECO:0000256" key="2">
    <source>
        <dbReference type="ARBA" id="ARBA00007118"/>
    </source>
</evidence>
<dbReference type="Gene3D" id="3.40.109.10">
    <property type="entry name" value="NADH Oxidase"/>
    <property type="match status" value="1"/>
</dbReference>
<dbReference type="InterPro" id="IPR000415">
    <property type="entry name" value="Nitroreductase-like"/>
</dbReference>
<dbReference type="RefSeq" id="WP_047912257.1">
    <property type="nucleotide sequence ID" value="NZ_CP118101.1"/>
</dbReference>
<dbReference type="CDD" id="cd02136">
    <property type="entry name" value="PnbA_NfnB-like"/>
    <property type="match status" value="1"/>
</dbReference>
<comment type="cofactor">
    <cofactor evidence="1">
        <name>FMN</name>
        <dbReference type="ChEBI" id="CHEBI:58210"/>
    </cofactor>
</comment>
<evidence type="ECO:0000256" key="1">
    <source>
        <dbReference type="ARBA" id="ARBA00001917"/>
    </source>
</evidence>
<keyword evidence="3" id="KW-0285">Flavoprotein</keyword>
<evidence type="ECO:0000256" key="6">
    <source>
        <dbReference type="SAM" id="MobiDB-lite"/>
    </source>
</evidence>
<dbReference type="AlphaFoldDB" id="A0AAX3N1K2"/>
<dbReference type="GO" id="GO:0016491">
    <property type="term" value="F:oxidoreductase activity"/>
    <property type="evidence" value="ECO:0007669"/>
    <property type="project" value="UniProtKB-KW"/>
</dbReference>
<evidence type="ECO:0000313" key="8">
    <source>
        <dbReference type="EMBL" id="WDH83721.1"/>
    </source>
</evidence>
<dbReference type="SUPFAM" id="SSF55469">
    <property type="entry name" value="FMN-dependent nitroreductase-like"/>
    <property type="match status" value="1"/>
</dbReference>
<evidence type="ECO:0000313" key="9">
    <source>
        <dbReference type="Proteomes" id="UP001220962"/>
    </source>
</evidence>
<organism evidence="8 9">
    <name type="scientific">Paenibacillus urinalis</name>
    <dbReference type="NCBI Taxonomy" id="521520"/>
    <lineage>
        <taxon>Bacteria</taxon>
        <taxon>Bacillati</taxon>
        <taxon>Bacillota</taxon>
        <taxon>Bacilli</taxon>
        <taxon>Bacillales</taxon>
        <taxon>Paenibacillaceae</taxon>
        <taxon>Paenibacillus</taxon>
    </lineage>
</organism>
<name>A0AAX3N1K2_9BACL</name>
<accession>A0AAX3N1K2</accession>
<evidence type="ECO:0000256" key="4">
    <source>
        <dbReference type="ARBA" id="ARBA00022643"/>
    </source>
</evidence>
<evidence type="ECO:0000256" key="3">
    <source>
        <dbReference type="ARBA" id="ARBA00022630"/>
    </source>
</evidence>
<dbReference type="InterPro" id="IPR029479">
    <property type="entry name" value="Nitroreductase"/>
</dbReference>
<proteinExistence type="inferred from homology"/>
<reference evidence="8" key="1">
    <citation type="submission" date="2023-02" db="EMBL/GenBank/DDBJ databases">
        <title>Pathogen: clinical or host-associated sample.</title>
        <authorList>
            <person name="Hergert J."/>
            <person name="Casey R."/>
            <person name="Wagner J."/>
            <person name="Young E.L."/>
            <person name="Oakeson K.F."/>
        </authorList>
    </citation>
    <scope>NUCLEOTIDE SEQUENCE</scope>
    <source>
        <strain evidence="8">2022CK-00830</strain>
    </source>
</reference>
<dbReference type="Pfam" id="PF00881">
    <property type="entry name" value="Nitroreductase"/>
    <property type="match status" value="1"/>
</dbReference>
<dbReference type="PANTHER" id="PTHR43673">
    <property type="entry name" value="NAD(P)H NITROREDUCTASE YDGI-RELATED"/>
    <property type="match status" value="1"/>
</dbReference>
<evidence type="ECO:0000256" key="5">
    <source>
        <dbReference type="ARBA" id="ARBA00023002"/>
    </source>
</evidence>
<keyword evidence="5" id="KW-0560">Oxidoreductase</keyword>
<feature type="region of interest" description="Disordered" evidence="6">
    <location>
        <begin position="1"/>
        <end position="25"/>
    </location>
</feature>
<gene>
    <name evidence="8" type="ORF">PUW23_05700</name>
</gene>
<sequence>MNHHEESKNLFQSRKSHRKFDKSKPIPQATLENILTDALRAPSWANTQPWEVFIATGGTLEAVREAYLAAFDRSEPYNTDVPVPKEWPEYMQERSIRNSIHMFECMGIDREDEKARELNRRNNISFFDGTALVIICQERSLTDWSTMDLGTFAGYLVLAAEHHHVQSVPAFNSIAYPQILREKLSIPDHLIIRSGVVLGYAVEDSPYNEHTSDREALHQMVHFLN</sequence>
<comment type="similarity">
    <text evidence="2">Belongs to the nitroreductase family.</text>
</comment>